<accession>A0A146GA48</accession>
<protein>
    <submittedName>
        <fullName evidence="2">Uncharacterized protein</fullName>
    </submittedName>
</protein>
<keyword evidence="1" id="KW-0732">Signal</keyword>
<evidence type="ECO:0000313" key="2">
    <source>
        <dbReference type="EMBL" id="GAT33714.1"/>
    </source>
</evidence>
<proteinExistence type="predicted"/>
<evidence type="ECO:0000313" key="3">
    <source>
        <dbReference type="Proteomes" id="UP000076023"/>
    </source>
</evidence>
<keyword evidence="3" id="KW-1185">Reference proteome</keyword>
<dbReference type="InParanoid" id="A0A146GA48"/>
<reference evidence="3" key="1">
    <citation type="journal article" date="2017" name="Genome Announc.">
        <title>Draft Genome Sequence of Terrimicrobium sacchariphilum NM-5T, a Facultative Anaerobic Soil Bacterium of the Class Spartobacteria.</title>
        <authorList>
            <person name="Qiu Y.L."/>
            <person name="Tourlousse D.M."/>
            <person name="Matsuura N."/>
            <person name="Ohashi A."/>
            <person name="Sekiguchi Y."/>
        </authorList>
    </citation>
    <scope>NUCLEOTIDE SEQUENCE [LARGE SCALE GENOMIC DNA]</scope>
    <source>
        <strain evidence="3">NM-5</strain>
    </source>
</reference>
<gene>
    <name evidence="2" type="ORF">TSACC_22131</name>
</gene>
<feature type="signal peptide" evidence="1">
    <location>
        <begin position="1"/>
        <end position="26"/>
    </location>
</feature>
<feature type="chain" id="PRO_5007524773" evidence="1">
    <location>
        <begin position="27"/>
        <end position="135"/>
    </location>
</feature>
<dbReference type="STRING" id="690879.TSACC_22131"/>
<name>A0A146GA48_TERSA</name>
<dbReference type="AlphaFoldDB" id="A0A146GA48"/>
<comment type="caution">
    <text evidence="2">The sequence shown here is derived from an EMBL/GenBank/DDBJ whole genome shotgun (WGS) entry which is preliminary data.</text>
</comment>
<sequence>MNRNILFRALCALMLAGAFPGTSLRAAEKEKAGDTILLTIFLKHDQSKSLAEIQKIQEEQGFYKAFPPEGTRIVSWNVAMGIGQIVTLEVPASKLRDVNVALEKTAWKAFRTEYYPTYDLYPIIKDKLANPALAK</sequence>
<dbReference type="EMBL" id="BDCO01000002">
    <property type="protein sequence ID" value="GAT33714.1"/>
    <property type="molecule type" value="Genomic_DNA"/>
</dbReference>
<evidence type="ECO:0000256" key="1">
    <source>
        <dbReference type="SAM" id="SignalP"/>
    </source>
</evidence>
<dbReference type="Proteomes" id="UP000076023">
    <property type="component" value="Unassembled WGS sequence"/>
</dbReference>
<organism evidence="2 3">
    <name type="scientific">Terrimicrobium sacchariphilum</name>
    <dbReference type="NCBI Taxonomy" id="690879"/>
    <lineage>
        <taxon>Bacteria</taxon>
        <taxon>Pseudomonadati</taxon>
        <taxon>Verrucomicrobiota</taxon>
        <taxon>Terrimicrobiia</taxon>
        <taxon>Terrimicrobiales</taxon>
        <taxon>Terrimicrobiaceae</taxon>
        <taxon>Terrimicrobium</taxon>
    </lineage>
</organism>